<accession>A0A6P1QTA0</accession>
<evidence type="ECO:0000313" key="2">
    <source>
        <dbReference type="Proteomes" id="UP000464318"/>
    </source>
</evidence>
<protein>
    <submittedName>
        <fullName evidence="1">Uncharacterized protein</fullName>
    </submittedName>
</protein>
<dbReference type="Proteomes" id="UP000464318">
    <property type="component" value="Chromosome"/>
</dbReference>
<reference evidence="1 2" key="1">
    <citation type="submission" date="2018-04" db="EMBL/GenBank/DDBJ databases">
        <title>Characteristic and Complete Genome Sequencing of A Novel Member of Infective Endocarditis Causative Bacteria: Bergeyella cardium QL-PH.</title>
        <authorList>
            <person name="Pan H."/>
            <person name="Sun E."/>
            <person name="Zhang Y."/>
        </authorList>
    </citation>
    <scope>NUCLEOTIDE SEQUENCE [LARGE SCALE GENOMIC DNA]</scope>
    <source>
        <strain evidence="1 2">HPQL</strain>
    </source>
</reference>
<dbReference type="PROSITE" id="PS51257">
    <property type="entry name" value="PROKAR_LIPOPROTEIN"/>
    <property type="match status" value="1"/>
</dbReference>
<keyword evidence="2" id="KW-1185">Reference proteome</keyword>
<dbReference type="RefSeq" id="WP_160223596.1">
    <property type="nucleotide sequence ID" value="NZ_CP029149.1"/>
</dbReference>
<name>A0A6P1QTA0_9FLAO</name>
<dbReference type="AlphaFoldDB" id="A0A6P1QTA0"/>
<dbReference type="KEGG" id="bcad:DBX24_00190"/>
<gene>
    <name evidence="1" type="ORF">DBX24_00190</name>
</gene>
<sequence length="217" mass="24845">MNIKTPLLVIGLVMISCACIDHKKQMGSNEEASLHHPHLEREDEQKADDFTDFVFDFLDVCFYENNLNRLIRDNDPRLKPYIDPKMGVRRYYAPGAFAYLAGADEHYGFQDYDDFSFLPEPSGEIILTKLSAKMSVCELEFKNNSEVFYETLKKLPEAVVNADVENIKTKPVVLPYPKAKIRAVYVPDNFNNPVGLYFVLTPKGWKFAFINDALCEA</sequence>
<evidence type="ECO:0000313" key="1">
    <source>
        <dbReference type="EMBL" id="QHN64417.1"/>
    </source>
</evidence>
<dbReference type="EMBL" id="CP029149">
    <property type="protein sequence ID" value="QHN64417.1"/>
    <property type="molecule type" value="Genomic_DNA"/>
</dbReference>
<dbReference type="OrthoDB" id="1445763at2"/>
<proteinExistence type="predicted"/>
<organism evidence="1 2">
    <name type="scientific">Bergeyella cardium</name>
    <dbReference type="NCBI Taxonomy" id="1585976"/>
    <lineage>
        <taxon>Bacteria</taxon>
        <taxon>Pseudomonadati</taxon>
        <taxon>Bacteroidota</taxon>
        <taxon>Flavobacteriia</taxon>
        <taxon>Flavobacteriales</taxon>
        <taxon>Weeksellaceae</taxon>
        <taxon>Bergeyella</taxon>
    </lineage>
</organism>